<dbReference type="Proteomes" id="UP000717996">
    <property type="component" value="Unassembled WGS sequence"/>
</dbReference>
<gene>
    <name evidence="1" type="ORF">G6F51_005082</name>
</gene>
<dbReference type="EMBL" id="JAANIT010000601">
    <property type="protein sequence ID" value="KAG1546080.1"/>
    <property type="molecule type" value="Genomic_DNA"/>
</dbReference>
<dbReference type="AlphaFoldDB" id="A0A9P6YE52"/>
<name>A0A9P6YE52_RHIOR</name>
<organism evidence="1 2">
    <name type="scientific">Rhizopus oryzae</name>
    <name type="common">Mucormycosis agent</name>
    <name type="synonym">Rhizopus arrhizus var. delemar</name>
    <dbReference type="NCBI Taxonomy" id="64495"/>
    <lineage>
        <taxon>Eukaryota</taxon>
        <taxon>Fungi</taxon>
        <taxon>Fungi incertae sedis</taxon>
        <taxon>Mucoromycota</taxon>
        <taxon>Mucoromycotina</taxon>
        <taxon>Mucoromycetes</taxon>
        <taxon>Mucorales</taxon>
        <taxon>Mucorineae</taxon>
        <taxon>Rhizopodaceae</taxon>
        <taxon>Rhizopus</taxon>
    </lineage>
</organism>
<reference evidence="1" key="1">
    <citation type="journal article" date="2020" name="Microb. Genom.">
        <title>Genetic diversity of clinical and environmental Mucorales isolates obtained from an investigation of mucormycosis cases among solid organ transplant recipients.</title>
        <authorList>
            <person name="Nguyen M.H."/>
            <person name="Kaul D."/>
            <person name="Muto C."/>
            <person name="Cheng S.J."/>
            <person name="Richter R.A."/>
            <person name="Bruno V.M."/>
            <person name="Liu G."/>
            <person name="Beyhan S."/>
            <person name="Sundermann A.J."/>
            <person name="Mounaud S."/>
            <person name="Pasculle A.W."/>
            <person name="Nierman W.C."/>
            <person name="Driscoll E."/>
            <person name="Cumbie R."/>
            <person name="Clancy C.J."/>
            <person name="Dupont C.L."/>
        </authorList>
    </citation>
    <scope>NUCLEOTIDE SEQUENCE</scope>
    <source>
        <strain evidence="1">GL16</strain>
    </source>
</reference>
<proteinExistence type="predicted"/>
<evidence type="ECO:0000313" key="2">
    <source>
        <dbReference type="Proteomes" id="UP000717996"/>
    </source>
</evidence>
<protein>
    <submittedName>
        <fullName evidence="1">Uncharacterized protein</fullName>
    </submittedName>
</protein>
<sequence>MAKSCWPTVNTNHNIATLTTTSSLEPVATLEDSEQFIADNICPIDRAQTYIIGGINIGQTFDEFQHSVPSHVKHSFLTQDTQRVEDTWYDARLIPPDVLLDAIWIFNLLSDEEISSTEASIRYMQLSLNKDAITSRLLLLIPRLLASLPALKCAPESSENKLITRFLVPILQGLFDHKEDGKQVEVDFIDCMNPESQYDTRLSRSHPDAVITSGKNTIGYIEVKPITEQVNTHKINKGLVSLGVFSKNAIDLYRLSSCLAIQAVGNSVVFYLVQYINDNLYND</sequence>
<accession>A0A9P6YE52</accession>
<dbReference type="OrthoDB" id="2448606at2759"/>
<comment type="caution">
    <text evidence="1">The sequence shown here is derived from an EMBL/GenBank/DDBJ whole genome shotgun (WGS) entry which is preliminary data.</text>
</comment>
<evidence type="ECO:0000313" key="1">
    <source>
        <dbReference type="EMBL" id="KAG1546080.1"/>
    </source>
</evidence>